<dbReference type="InterPro" id="IPR050136">
    <property type="entry name" value="FA_oxidation_alpha_subunit"/>
</dbReference>
<dbReference type="Pfam" id="PF00725">
    <property type="entry name" value="3HCDH"/>
    <property type="match status" value="2"/>
</dbReference>
<feature type="domain" description="3-hydroxyacyl-CoA dehydrogenase C-terminal" evidence="12">
    <location>
        <begin position="487"/>
        <end position="564"/>
    </location>
</feature>
<evidence type="ECO:0000313" key="15">
    <source>
        <dbReference type="Proteomes" id="UP001620626"/>
    </source>
</evidence>
<evidence type="ECO:0000256" key="4">
    <source>
        <dbReference type="ARBA" id="ARBA00022832"/>
    </source>
</evidence>
<dbReference type="Gene3D" id="3.90.226.10">
    <property type="entry name" value="2-enoyl-CoA Hydratase, Chain A, domain 1"/>
    <property type="match status" value="2"/>
</dbReference>
<gene>
    <name evidence="14" type="ORF">niasHT_029912</name>
</gene>
<dbReference type="GO" id="GO:0006635">
    <property type="term" value="P:fatty acid beta-oxidation"/>
    <property type="evidence" value="ECO:0007669"/>
    <property type="project" value="UniProtKB-ARBA"/>
</dbReference>
<feature type="domain" description="3-hydroxyacyl-CoA dehydrogenase C-terminal" evidence="12">
    <location>
        <begin position="603"/>
        <end position="686"/>
    </location>
</feature>
<dbReference type="SUPFAM" id="SSF48179">
    <property type="entry name" value="6-phosphogluconate dehydrogenase C-terminal domain-like"/>
    <property type="match status" value="2"/>
</dbReference>
<dbReference type="SUPFAM" id="SSF52096">
    <property type="entry name" value="ClpP/crotonase"/>
    <property type="match status" value="1"/>
</dbReference>
<dbReference type="Pfam" id="PF02737">
    <property type="entry name" value="3HCDH_N"/>
    <property type="match status" value="1"/>
</dbReference>
<evidence type="ECO:0000256" key="3">
    <source>
        <dbReference type="ARBA" id="ARBA00007005"/>
    </source>
</evidence>
<reference evidence="14 15" key="1">
    <citation type="submission" date="2024-10" db="EMBL/GenBank/DDBJ databases">
        <authorList>
            <person name="Kim D."/>
        </authorList>
    </citation>
    <scope>NUCLEOTIDE SEQUENCE [LARGE SCALE GENOMIC DNA]</scope>
    <source>
        <strain evidence="14">BH-2024</strain>
    </source>
</reference>
<dbReference type="GO" id="GO:0016829">
    <property type="term" value="F:lyase activity"/>
    <property type="evidence" value="ECO:0007669"/>
    <property type="project" value="UniProtKB-KW"/>
</dbReference>
<evidence type="ECO:0000256" key="8">
    <source>
        <dbReference type="ARBA" id="ARBA00023239"/>
    </source>
</evidence>
<comment type="catalytic activity">
    <reaction evidence="1">
        <text>(3S)-hydroxyhexadecanoyl-CoA = (2E)-hexadecenoyl-CoA + H2O</text>
        <dbReference type="Rhea" id="RHEA:31163"/>
        <dbReference type="ChEBI" id="CHEBI:15377"/>
        <dbReference type="ChEBI" id="CHEBI:61526"/>
        <dbReference type="ChEBI" id="CHEBI:62613"/>
    </reaction>
    <physiologicalReaction direction="right-to-left" evidence="1">
        <dbReference type="Rhea" id="RHEA:31165"/>
    </physiologicalReaction>
</comment>
<dbReference type="Gene3D" id="1.10.1040.50">
    <property type="match status" value="1"/>
</dbReference>
<comment type="catalytic activity">
    <reaction evidence="11">
        <text>(3S)-hydroxydecanoyl-CoA + NAD(+) = 3-oxodecanoyl-CoA + NADH + H(+)</text>
        <dbReference type="Rhea" id="RHEA:31187"/>
        <dbReference type="ChEBI" id="CHEBI:15378"/>
        <dbReference type="ChEBI" id="CHEBI:57540"/>
        <dbReference type="ChEBI" id="CHEBI:57945"/>
        <dbReference type="ChEBI" id="CHEBI:62548"/>
        <dbReference type="ChEBI" id="CHEBI:62616"/>
    </reaction>
    <physiologicalReaction direction="left-to-right" evidence="11">
        <dbReference type="Rhea" id="RHEA:31188"/>
    </physiologicalReaction>
</comment>
<proteinExistence type="inferred from homology"/>
<evidence type="ECO:0000256" key="2">
    <source>
        <dbReference type="ARBA" id="ARBA00005005"/>
    </source>
</evidence>
<feature type="domain" description="3-hydroxyacyl-CoA dehydrogenase NAD binding" evidence="13">
    <location>
        <begin position="309"/>
        <end position="482"/>
    </location>
</feature>
<dbReference type="AlphaFoldDB" id="A0ABD2KBH9"/>
<evidence type="ECO:0000256" key="5">
    <source>
        <dbReference type="ARBA" id="ARBA00023002"/>
    </source>
</evidence>
<evidence type="ECO:0000313" key="14">
    <source>
        <dbReference type="EMBL" id="KAL3100182.1"/>
    </source>
</evidence>
<keyword evidence="15" id="KW-1185">Reference proteome</keyword>
<organism evidence="14 15">
    <name type="scientific">Heterodera trifolii</name>
    <dbReference type="NCBI Taxonomy" id="157864"/>
    <lineage>
        <taxon>Eukaryota</taxon>
        <taxon>Metazoa</taxon>
        <taxon>Ecdysozoa</taxon>
        <taxon>Nematoda</taxon>
        <taxon>Chromadorea</taxon>
        <taxon>Rhabditida</taxon>
        <taxon>Tylenchina</taxon>
        <taxon>Tylenchomorpha</taxon>
        <taxon>Tylenchoidea</taxon>
        <taxon>Heteroderidae</taxon>
        <taxon>Heteroderinae</taxon>
        <taxon>Heterodera</taxon>
    </lineage>
</organism>
<dbReference type="InterPro" id="IPR008927">
    <property type="entry name" value="6-PGluconate_DH-like_C_sf"/>
</dbReference>
<comment type="caution">
    <text evidence="14">The sequence shown here is derived from an EMBL/GenBank/DDBJ whole genome shotgun (WGS) entry which is preliminary data.</text>
</comment>
<dbReference type="PANTHER" id="PTHR43612">
    <property type="entry name" value="TRIFUNCTIONAL ENZYME SUBUNIT ALPHA"/>
    <property type="match status" value="1"/>
</dbReference>
<keyword evidence="6" id="KW-0520">NAD</keyword>
<keyword evidence="4" id="KW-0276">Fatty acid metabolism</keyword>
<dbReference type="Proteomes" id="UP001620626">
    <property type="component" value="Unassembled WGS sequence"/>
</dbReference>
<dbReference type="InterPro" id="IPR006108">
    <property type="entry name" value="3HC_DH_C"/>
</dbReference>
<evidence type="ECO:0000256" key="7">
    <source>
        <dbReference type="ARBA" id="ARBA00023098"/>
    </source>
</evidence>
<evidence type="ECO:0000259" key="13">
    <source>
        <dbReference type="Pfam" id="PF02737"/>
    </source>
</evidence>
<evidence type="ECO:0000256" key="9">
    <source>
        <dbReference type="ARBA" id="ARBA00023268"/>
    </source>
</evidence>
<dbReference type="InterPro" id="IPR006176">
    <property type="entry name" value="3-OHacyl-CoA_DH_NAD-bd"/>
</dbReference>
<comment type="catalytic activity">
    <reaction evidence="10">
        <text>(3S)-hydroxyhexadecanoyl-CoA + NAD(+) = 3-oxohexadecanoyl-CoA + NADH + H(+)</text>
        <dbReference type="Rhea" id="RHEA:31159"/>
        <dbReference type="ChEBI" id="CHEBI:15378"/>
        <dbReference type="ChEBI" id="CHEBI:57349"/>
        <dbReference type="ChEBI" id="CHEBI:57540"/>
        <dbReference type="ChEBI" id="CHEBI:57945"/>
        <dbReference type="ChEBI" id="CHEBI:62613"/>
    </reaction>
    <physiologicalReaction direction="left-to-right" evidence="10">
        <dbReference type="Rhea" id="RHEA:31160"/>
    </physiologicalReaction>
</comment>
<keyword evidence="9" id="KW-0511">Multifunctional enzyme</keyword>
<dbReference type="Gene3D" id="3.40.50.720">
    <property type="entry name" value="NAD(P)-binding Rossmann-like Domain"/>
    <property type="match status" value="1"/>
</dbReference>
<dbReference type="InterPro" id="IPR029045">
    <property type="entry name" value="ClpP/crotonase-like_dom_sf"/>
</dbReference>
<keyword evidence="5" id="KW-0560">Oxidoreductase</keyword>
<evidence type="ECO:0000256" key="1">
    <source>
        <dbReference type="ARBA" id="ARBA00000469"/>
    </source>
</evidence>
<protein>
    <submittedName>
        <fullName evidence="14">Uncharacterized protein</fullName>
    </submittedName>
</protein>
<name>A0ABD2KBH9_9BILA</name>
<accession>A0ABD2KBH9</accession>
<comment type="similarity">
    <text evidence="3">In the central section; belongs to the 3-hydroxyacyl-CoA dehydrogenase family.</text>
</comment>
<keyword evidence="7" id="KW-0443">Lipid metabolism</keyword>
<comment type="pathway">
    <text evidence="2">Lipid metabolism; fatty acid beta-oxidation.</text>
</comment>
<evidence type="ECO:0000256" key="10">
    <source>
        <dbReference type="ARBA" id="ARBA00047613"/>
    </source>
</evidence>
<dbReference type="PANTHER" id="PTHR43612:SF3">
    <property type="entry name" value="TRIFUNCTIONAL ENZYME SUBUNIT ALPHA, MITOCHONDRIAL"/>
    <property type="match status" value="1"/>
</dbReference>
<evidence type="ECO:0000256" key="6">
    <source>
        <dbReference type="ARBA" id="ARBA00023027"/>
    </source>
</evidence>
<evidence type="ECO:0000259" key="12">
    <source>
        <dbReference type="Pfam" id="PF00725"/>
    </source>
</evidence>
<dbReference type="InterPro" id="IPR001753">
    <property type="entry name" value="Enoyl-CoA_hydra/iso"/>
</dbReference>
<dbReference type="EMBL" id="JBICBT010000799">
    <property type="protein sequence ID" value="KAL3100182.1"/>
    <property type="molecule type" value="Genomic_DNA"/>
</dbReference>
<dbReference type="InterPro" id="IPR036291">
    <property type="entry name" value="NAD(P)-bd_dom_sf"/>
</dbReference>
<keyword evidence="8" id="KW-0456">Lyase</keyword>
<dbReference type="GO" id="GO:0003857">
    <property type="term" value="F:(3S)-3-hydroxyacyl-CoA dehydrogenase (NAD+) activity"/>
    <property type="evidence" value="ECO:0007669"/>
    <property type="project" value="UniProtKB-ARBA"/>
</dbReference>
<dbReference type="SUPFAM" id="SSF51735">
    <property type="entry name" value="NAD(P)-binding Rossmann-fold domains"/>
    <property type="match status" value="1"/>
</dbReference>
<sequence length="690" mass="76292">MDVVDDPSFNILYGSHDLLRLKHIIDYESEVLRLGGGRTTSFMTKQEYINETGYESPLGAVGPIHQFLASLNEIVPEDPELIDDNEEGESSVISWAVETSGVGVLKIGCLMSQNNYLYETLDELKNSFDTMERDPSVHGIVIMSTNPKCFMVGAHIATLLRCETAEEAERISNSAKALFNRMESSKKPVAISQCEKLIAGTLKVNRGRPLIERVQSALPIRKLLDSVMLQREKDKLMKKTHGNYLAPLQILDVIRTGLVKGNQEGNEEETKAFSNLIQTSQAQALIGLLDGQNKCKKTKYHDGCRTRRLGVIGADPAGASLTKISIENGIPTVLIDTKQEVLNSGVKHVTSKIEQNLKRKEITADEKNYILSKLNPVFNNFEKLQYVDIVIDSASEGLEMKQKMIQKLEKVVSKHCVIATNASVLPIHRIVSNSQRPEQIIGIYCLNELVELSVSNASDHALAVATKLGEDLKKHVILVKDCSFILRCFCSLLDEVLCLLKEDFSPEQLDKTTAEFGFNVGLVTLADQIGLDVGENSPSQTPELLELINAGIKGKKTGAGIYVYSGGEKKSKKVPNAKAKEILARYKLKGSKPASSDHDQQMRIILRIVNEALLCLEKGIIALPSDGDVASVSGLGFPSFLGGPFRFVDLYGAQELVNQMELYQDKYDVKFKPCKLLTDYAKSGQFFYSK</sequence>
<evidence type="ECO:0000256" key="11">
    <source>
        <dbReference type="ARBA" id="ARBA00048361"/>
    </source>
</evidence>
<dbReference type="Pfam" id="PF00378">
    <property type="entry name" value="ECH_1"/>
    <property type="match status" value="1"/>
</dbReference>